<dbReference type="GO" id="GO:0043565">
    <property type="term" value="F:sequence-specific DNA binding"/>
    <property type="evidence" value="ECO:0007669"/>
    <property type="project" value="TreeGrafter"/>
</dbReference>
<dbReference type="PANTHER" id="PTHR30537">
    <property type="entry name" value="HTH-TYPE TRANSCRIPTIONAL REGULATOR"/>
    <property type="match status" value="1"/>
</dbReference>
<accession>A0A1U9KPL1</accession>
<name>A0A1U9KPL1_9PROT</name>
<dbReference type="Pfam" id="PF00126">
    <property type="entry name" value="HTH_1"/>
    <property type="match status" value="1"/>
</dbReference>
<dbReference type="EMBL" id="CP014691">
    <property type="protein sequence ID" value="AQS87737.1"/>
    <property type="molecule type" value="Genomic_DNA"/>
</dbReference>
<protein>
    <submittedName>
        <fullName evidence="5">Uncharacterized protein</fullName>
    </submittedName>
</protein>
<dbReference type="PANTHER" id="PTHR30537:SF5">
    <property type="entry name" value="HTH-TYPE TRANSCRIPTIONAL ACTIVATOR TTDR-RELATED"/>
    <property type="match status" value="1"/>
</dbReference>
<evidence type="ECO:0000256" key="2">
    <source>
        <dbReference type="ARBA" id="ARBA00023015"/>
    </source>
</evidence>
<dbReference type="Proteomes" id="UP000188604">
    <property type="component" value="Chromosome"/>
</dbReference>
<dbReference type="OrthoDB" id="9812435at2"/>
<evidence type="ECO:0000256" key="1">
    <source>
        <dbReference type="ARBA" id="ARBA00009437"/>
    </source>
</evidence>
<dbReference type="Gene3D" id="3.40.190.290">
    <property type="match status" value="1"/>
</dbReference>
<dbReference type="Gene3D" id="1.10.10.10">
    <property type="entry name" value="Winged helix-like DNA-binding domain superfamily/Winged helix DNA-binding domain"/>
    <property type="match status" value="1"/>
</dbReference>
<dbReference type="AlphaFoldDB" id="A0A1U9KPL1"/>
<keyword evidence="2" id="KW-0805">Transcription regulation</keyword>
<dbReference type="GO" id="GO:0003700">
    <property type="term" value="F:DNA-binding transcription factor activity"/>
    <property type="evidence" value="ECO:0007669"/>
    <property type="project" value="InterPro"/>
</dbReference>
<dbReference type="GO" id="GO:0006351">
    <property type="term" value="P:DNA-templated transcription"/>
    <property type="evidence" value="ECO:0007669"/>
    <property type="project" value="TreeGrafter"/>
</dbReference>
<dbReference type="PROSITE" id="PS50931">
    <property type="entry name" value="HTH_LYSR"/>
    <property type="match status" value="1"/>
</dbReference>
<dbReference type="SUPFAM" id="SSF53850">
    <property type="entry name" value="Periplasmic binding protein-like II"/>
    <property type="match status" value="1"/>
</dbReference>
<dbReference type="CDD" id="cd08422">
    <property type="entry name" value="PBP2_CrgA_like"/>
    <property type="match status" value="1"/>
</dbReference>
<evidence type="ECO:0000313" key="6">
    <source>
        <dbReference type="Proteomes" id="UP000188604"/>
    </source>
</evidence>
<evidence type="ECO:0000256" key="3">
    <source>
        <dbReference type="ARBA" id="ARBA00023125"/>
    </source>
</evidence>
<dbReference type="FunFam" id="1.10.10.10:FF:000001">
    <property type="entry name" value="LysR family transcriptional regulator"/>
    <property type="match status" value="1"/>
</dbReference>
<evidence type="ECO:0000313" key="5">
    <source>
        <dbReference type="EMBL" id="AQS87737.1"/>
    </source>
</evidence>
<dbReference type="Pfam" id="PF03466">
    <property type="entry name" value="LysR_substrate"/>
    <property type="match status" value="1"/>
</dbReference>
<dbReference type="InterPro" id="IPR005119">
    <property type="entry name" value="LysR_subst-bd"/>
</dbReference>
<dbReference type="InterPro" id="IPR036390">
    <property type="entry name" value="WH_DNA-bd_sf"/>
</dbReference>
<dbReference type="InterPro" id="IPR000847">
    <property type="entry name" value="LysR_HTH_N"/>
</dbReference>
<organism evidence="5 6">
    <name type="scientific">Neoasaia chiangmaiensis</name>
    <dbReference type="NCBI Taxonomy" id="320497"/>
    <lineage>
        <taxon>Bacteria</taxon>
        <taxon>Pseudomonadati</taxon>
        <taxon>Pseudomonadota</taxon>
        <taxon>Alphaproteobacteria</taxon>
        <taxon>Acetobacterales</taxon>
        <taxon>Acetobacteraceae</taxon>
        <taxon>Neoasaia</taxon>
    </lineage>
</organism>
<gene>
    <name evidence="5" type="ORF">A0U93_07095</name>
</gene>
<sequence>MDYLMAMRHFVAVADRGSFSRAALEHGVKVSTVSRHVAALEADVQAALFNRSTRRLHLTEAGALFLGRARAVLADLDQARQTTRDWNGRPQGVLKVAMPGAFGRLVVMPAMGAFLKAFPDVRLEATLTETPPDPIAAGLDAVLRIGVLEDSTLVARRLAHAPSLIVARPDLVGAGADLHLPDMLHDLPCLGATTQGTERWWWHCSDGRHGHVAIDSVLRTNDVEALRAAACAGLGVALLPCWLVTSDLAAGRLVQLFDDRRWGFSVEPEPGIWLLYPPKKTVSPKLRAFVSFLSTRFGHA</sequence>
<dbReference type="RefSeq" id="WP_077806729.1">
    <property type="nucleotide sequence ID" value="NZ_CP014691.1"/>
</dbReference>
<keyword evidence="3" id="KW-0238">DNA-binding</keyword>
<dbReference type="KEGG" id="nch:A0U93_07095"/>
<dbReference type="SUPFAM" id="SSF46785">
    <property type="entry name" value="Winged helix' DNA-binding domain"/>
    <property type="match status" value="1"/>
</dbReference>
<proteinExistence type="inferred from homology"/>
<keyword evidence="4" id="KW-0804">Transcription</keyword>
<dbReference type="InterPro" id="IPR058163">
    <property type="entry name" value="LysR-type_TF_proteobact-type"/>
</dbReference>
<keyword evidence="6" id="KW-1185">Reference proteome</keyword>
<dbReference type="InterPro" id="IPR036388">
    <property type="entry name" value="WH-like_DNA-bd_sf"/>
</dbReference>
<evidence type="ECO:0000256" key="4">
    <source>
        <dbReference type="ARBA" id="ARBA00023163"/>
    </source>
</evidence>
<dbReference type="STRING" id="320497.A0U93_07095"/>
<comment type="similarity">
    <text evidence="1">Belongs to the LysR transcriptional regulatory family.</text>
</comment>
<reference evidence="5 6" key="1">
    <citation type="submission" date="2016-03" db="EMBL/GenBank/DDBJ databases">
        <title>Acetic acid bacteria sequencing.</title>
        <authorList>
            <person name="Brandt J."/>
            <person name="Jakob F."/>
            <person name="Vogel R.F."/>
        </authorList>
    </citation>
    <scope>NUCLEOTIDE SEQUENCE [LARGE SCALE GENOMIC DNA]</scope>
    <source>
        <strain evidence="5 6">NBRC 101099</strain>
    </source>
</reference>